<accession>A0ACB5TJP9</accession>
<name>A0ACB5TJP9_AMBMO</name>
<reference evidence="1" key="1">
    <citation type="submission" date="2023-04" db="EMBL/GenBank/DDBJ databases">
        <title>Ambrosiozyma monospora NBRC 10751.</title>
        <authorList>
            <person name="Ichikawa N."/>
            <person name="Sato H."/>
            <person name="Tonouchi N."/>
        </authorList>
    </citation>
    <scope>NUCLEOTIDE SEQUENCE</scope>
    <source>
        <strain evidence="1">NBRC 10751</strain>
    </source>
</reference>
<proteinExistence type="predicted"/>
<comment type="caution">
    <text evidence="1">The sequence shown here is derived from an EMBL/GenBank/DDBJ whole genome shotgun (WGS) entry which is preliminary data.</text>
</comment>
<gene>
    <name evidence="1" type="ORF">Amon02_000860700</name>
</gene>
<dbReference type="Proteomes" id="UP001165064">
    <property type="component" value="Unassembled WGS sequence"/>
</dbReference>
<evidence type="ECO:0000313" key="2">
    <source>
        <dbReference type="Proteomes" id="UP001165064"/>
    </source>
</evidence>
<dbReference type="EMBL" id="BSXS01007701">
    <property type="protein sequence ID" value="GME89920.1"/>
    <property type="molecule type" value="Genomic_DNA"/>
</dbReference>
<evidence type="ECO:0000313" key="1">
    <source>
        <dbReference type="EMBL" id="GME89920.1"/>
    </source>
</evidence>
<sequence>MQDKPFMVVSDSEAGFGFGAVRSNIIRGPGGSGGGSLVGAVRNGAFDVGKRTLGTGSSSGSGVVVGGRGRGHGRGHGRGRESGGGGNAHARHSSGYSLTGVIDEDGDFDDLSSIDSSESGSESDDGRGGMLMSFGAGSRRSGASIGSRAARGSSVVGGNTGSGSVIAGNADGGVRGGNRRSGDFGAIRFSSSSAAAFGSGSAGFSQALGSFTSSGSGSGISGGRSRGSGFSLMGKKKSTTLIINPSKSSVASNSNNLDASGERDVSVNDNDASAPGSNRGLVSSSSSTSFLNSQPRSVPVSGSRRSTTTVINPTLRLTTSGPPTTVPSTTATTTTTPTPKTPSSPLPQQSNSSSTSLDVYLSPQSHLSTPIRNVSPSSDHPRPHSSPHRAGSDAASPGRSRGSPTRSPVRSPRHVPPNPSASSVTISAGSSSIPLLAPPSAPISNAPNASNGTGSSSGRSLSPVRGGVSPRRLSPGLQPNFHRRQDSGVGAARPLSSHFVGVDISSSGVSSASLNRFGGSGVGSNADVIKPASSIVVDSMVFPINLDHQ</sequence>
<organism evidence="1 2">
    <name type="scientific">Ambrosiozyma monospora</name>
    <name type="common">Yeast</name>
    <name type="synonym">Endomycopsis monosporus</name>
    <dbReference type="NCBI Taxonomy" id="43982"/>
    <lineage>
        <taxon>Eukaryota</taxon>
        <taxon>Fungi</taxon>
        <taxon>Dikarya</taxon>
        <taxon>Ascomycota</taxon>
        <taxon>Saccharomycotina</taxon>
        <taxon>Pichiomycetes</taxon>
        <taxon>Pichiales</taxon>
        <taxon>Pichiaceae</taxon>
        <taxon>Ambrosiozyma</taxon>
    </lineage>
</organism>
<protein>
    <submittedName>
        <fullName evidence="1">Unnamed protein product</fullName>
    </submittedName>
</protein>
<keyword evidence="2" id="KW-1185">Reference proteome</keyword>